<feature type="region of interest" description="Disordered" evidence="9">
    <location>
        <begin position="37"/>
        <end position="56"/>
    </location>
</feature>
<dbReference type="SMART" id="SM01066">
    <property type="entry name" value="CBM_25"/>
    <property type="match status" value="2"/>
</dbReference>
<dbReference type="InterPro" id="IPR011835">
    <property type="entry name" value="GS/SS"/>
</dbReference>
<dbReference type="CDD" id="cd03791">
    <property type="entry name" value="GT5_Glycogen_synthase_DULL1-like"/>
    <property type="match status" value="1"/>
</dbReference>
<organism evidence="11">
    <name type="scientific">Chlamydomonas euryale</name>
    <dbReference type="NCBI Taxonomy" id="1486919"/>
    <lineage>
        <taxon>Eukaryota</taxon>
        <taxon>Viridiplantae</taxon>
        <taxon>Chlorophyta</taxon>
        <taxon>core chlorophytes</taxon>
        <taxon>Chlorophyceae</taxon>
        <taxon>CS clade</taxon>
        <taxon>Chlamydomonadales</taxon>
        <taxon>Chlamydomonadaceae</taxon>
        <taxon>Chlamydomonas</taxon>
    </lineage>
</organism>
<accession>A0A7R9VVR7</accession>
<dbReference type="EMBL" id="HBEC01040339">
    <property type="protein sequence ID" value="CAD8306704.1"/>
    <property type="molecule type" value="Transcribed_RNA"/>
</dbReference>
<evidence type="ECO:0000256" key="1">
    <source>
        <dbReference type="ARBA" id="ARBA00001478"/>
    </source>
</evidence>
<evidence type="ECO:0000256" key="4">
    <source>
        <dbReference type="ARBA" id="ARBA00012588"/>
    </source>
</evidence>
<dbReference type="InterPro" id="IPR001296">
    <property type="entry name" value="Glyco_trans_1"/>
</dbReference>
<proteinExistence type="inferred from homology"/>
<dbReference type="GO" id="GO:0019252">
    <property type="term" value="P:starch biosynthetic process"/>
    <property type="evidence" value="ECO:0007669"/>
    <property type="project" value="UniProtKB-UniPathway"/>
</dbReference>
<reference evidence="11" key="1">
    <citation type="submission" date="2021-01" db="EMBL/GenBank/DDBJ databases">
        <authorList>
            <person name="Corre E."/>
            <person name="Pelletier E."/>
            <person name="Niang G."/>
            <person name="Scheremetjew M."/>
            <person name="Finn R."/>
            <person name="Kale V."/>
            <person name="Holt S."/>
            <person name="Cochrane G."/>
            <person name="Meng A."/>
            <person name="Brown T."/>
            <person name="Cohen L."/>
        </authorList>
    </citation>
    <scope>NUCLEOTIDE SEQUENCE</scope>
    <source>
        <strain evidence="11">CCMP219</strain>
    </source>
</reference>
<dbReference type="Pfam" id="PF16760">
    <property type="entry name" value="CBM53"/>
    <property type="match status" value="2"/>
</dbReference>
<keyword evidence="6" id="KW-0808">Transferase</keyword>
<evidence type="ECO:0000256" key="7">
    <source>
        <dbReference type="ARBA" id="ARBA00022922"/>
    </source>
</evidence>
<dbReference type="InterPro" id="IPR013534">
    <property type="entry name" value="Starch_synth_cat_dom"/>
</dbReference>
<dbReference type="InterPro" id="IPR013783">
    <property type="entry name" value="Ig-like_fold"/>
</dbReference>
<dbReference type="AlphaFoldDB" id="A0A7R9VVR7"/>
<evidence type="ECO:0000259" key="10">
    <source>
        <dbReference type="SMART" id="SM01066"/>
    </source>
</evidence>
<dbReference type="HAMAP" id="MF_00484">
    <property type="entry name" value="Glycogen_synth"/>
    <property type="match status" value="1"/>
</dbReference>
<dbReference type="Pfam" id="PF00534">
    <property type="entry name" value="Glycos_transf_1"/>
    <property type="match status" value="1"/>
</dbReference>
<dbReference type="InterPro" id="IPR005085">
    <property type="entry name" value="CBM25"/>
</dbReference>
<feature type="domain" description="Carbohydrate binding module family 25" evidence="10">
    <location>
        <begin position="144"/>
        <end position="238"/>
    </location>
</feature>
<name>A0A7R9VVR7_9CHLO</name>
<protein>
    <recommendedName>
        <fullName evidence="4">starch synthase</fullName>
        <ecNumber evidence="4">2.4.1.21</ecNumber>
    </recommendedName>
</protein>
<dbReference type="PANTHER" id="PTHR46083">
    <property type="match status" value="1"/>
</dbReference>
<dbReference type="UniPathway" id="UPA00152"/>
<evidence type="ECO:0000256" key="5">
    <source>
        <dbReference type="ARBA" id="ARBA00022676"/>
    </source>
</evidence>
<evidence type="ECO:0000256" key="8">
    <source>
        <dbReference type="SAM" id="Coils"/>
    </source>
</evidence>
<evidence type="ECO:0000256" key="6">
    <source>
        <dbReference type="ARBA" id="ARBA00022679"/>
    </source>
</evidence>
<feature type="domain" description="Carbohydrate binding module family 25" evidence="10">
    <location>
        <begin position="541"/>
        <end position="631"/>
    </location>
</feature>
<dbReference type="PANTHER" id="PTHR46083:SF5">
    <property type="entry name" value="STARCH SYNTHASE 3, CHLOROPLASTIC_AMYLOPLASTIC"/>
    <property type="match status" value="1"/>
</dbReference>
<dbReference type="SUPFAM" id="SSF53756">
    <property type="entry name" value="UDP-Glycosyltransferase/glycogen phosphorylase"/>
    <property type="match status" value="1"/>
</dbReference>
<evidence type="ECO:0000256" key="9">
    <source>
        <dbReference type="SAM" id="MobiDB-lite"/>
    </source>
</evidence>
<keyword evidence="7" id="KW-0750">Starch biosynthesis</keyword>
<feature type="region of interest" description="Disordered" evidence="9">
    <location>
        <begin position="88"/>
        <end position="107"/>
    </location>
</feature>
<keyword evidence="5" id="KW-0328">Glycosyltransferase</keyword>
<sequence length="1101" mass="123725">MRLRLHFPLASRPARCLAALPAGRSWAARHGPVRLGADAGRPRSSIMRASPGEEGTPRVVVVDRDGRKNIDSGAYMDDMMNLSADLDAAGKQGSRRPLSYDEESRAESSRVAARRAVQTHLPDQAVANKHDWMLVTVPDIPVAGEELVIYFNRNCSDALRDKARIFLQYGFNNWELLQDDGTSSVELSPSNIGRDMGSDFYVCKIMVPSETFELNFVLHDGEGTFENNADLDFMYPVEGGITMDKWIDIAAERRAEAAAREAAEAEQREVEAEAAFQAQALENDKALAKQMVEDMRNGGYESLRQYGVKDWKIEADPNRPLWRTLEPEAVCGQKVTLLYNRMQGPMKFFIPEDQALELHFGFNNWQRPGSVRMKRFKKPVEKTESPQPLKTAGVREGVFDKQAEAGVRQKAGSAAEIKDQMPWLFIEGADWWAAEVDVPAEAATMNFSISYYEHVDNALGSNHKLLVELPKGKTFEAWTRSLEPLFFESVYTARKTREEFWKRKEESRRASRAKAQEMVKAVERRKVRHVLYTEPESLTAGQPVTIFYNPQDTPLNGANTVYLRGGYNRWSHPKLFGPSVMAPPAPGQQHFSATVRIPHDAYKMDFVFSDVPEGDGRYDTYGGFDYHLPVSGSAVKEPSLYVVHIAVEMAPIAKVGGLGDVVTALGRAVKDLGHNVEVLLPKYQFLNGSPILAGQMTYETEYDWGGTRIFVTTAMVENLRVFFIEPRNGFFDTQTVYGRYDDEVRFDFFCKASLEFLLKTGRQPDILHCHDWSSAYVAKSYWDDYHPYGLYNPKVVFTIHNMNYGKTKLSQAAYYCQKFTTVSPTYALEVGGNEVVNQHGHKFLGVRNGIDPDLWDPSNNPFLPMPYTSANVTEGKAAARKALRERVGLGGWGNDKLIVGVVSRLTPQKGINLIKHTAFRTTERGGQFVLLGSAPDPKVQSEFDELASKYNGDIARFCFKYDEPLSHLIYAAADIIVVPSMFEPCGLTQMIAMRYGAVPVVRHTGGLKDTVFDVDFDKGRAAWDVWGSTNADVDGAQCTNGFAFEGTDEGALDYALNRAIDAWYNDNGWFRGLQKRVMEQDWSWNRPALDYVELYHSAKKS</sequence>
<dbReference type="Gene3D" id="3.40.50.2000">
    <property type="entry name" value="Glycogen Phosphorylase B"/>
    <property type="match status" value="3"/>
</dbReference>
<dbReference type="EC" id="2.4.1.21" evidence="4"/>
<dbReference type="GO" id="GO:0004373">
    <property type="term" value="F:alpha-1,4-glucan glucosyltransferase (UDP-glucose donor) activity"/>
    <property type="evidence" value="ECO:0007669"/>
    <property type="project" value="InterPro"/>
</dbReference>
<comment type="catalytic activity">
    <reaction evidence="1">
        <text>[(1-&gt;4)-alpha-D-glucosyl](n) + ADP-alpha-D-glucose = [(1-&gt;4)-alpha-D-glucosyl](n+1) + ADP + H(+)</text>
        <dbReference type="Rhea" id="RHEA:18189"/>
        <dbReference type="Rhea" id="RHEA-COMP:9584"/>
        <dbReference type="Rhea" id="RHEA-COMP:9587"/>
        <dbReference type="ChEBI" id="CHEBI:15378"/>
        <dbReference type="ChEBI" id="CHEBI:15444"/>
        <dbReference type="ChEBI" id="CHEBI:57498"/>
        <dbReference type="ChEBI" id="CHEBI:456216"/>
        <dbReference type="EC" id="2.4.1.21"/>
    </reaction>
</comment>
<dbReference type="GO" id="GO:2001070">
    <property type="term" value="F:starch binding"/>
    <property type="evidence" value="ECO:0007669"/>
    <property type="project" value="InterPro"/>
</dbReference>
<evidence type="ECO:0000313" key="11">
    <source>
        <dbReference type="EMBL" id="CAD8306704.1"/>
    </source>
</evidence>
<keyword evidence="8" id="KW-0175">Coiled coil</keyword>
<dbReference type="GO" id="GO:0009011">
    <property type="term" value="F:alpha-1,4-glucan glucosyltransferase (ADP-glucose donor) activity"/>
    <property type="evidence" value="ECO:0007669"/>
    <property type="project" value="UniProtKB-EC"/>
</dbReference>
<comment type="similarity">
    <text evidence="3">Belongs to the glycosyltransferase 1 family. Bacterial/plant glycogen synthase subfamily.</text>
</comment>
<gene>
    <name evidence="11" type="ORF">CEUR00632_LOCUS18745</name>
</gene>
<feature type="coiled-coil region" evidence="8">
    <location>
        <begin position="248"/>
        <end position="298"/>
    </location>
</feature>
<evidence type="ECO:0000256" key="2">
    <source>
        <dbReference type="ARBA" id="ARBA00004727"/>
    </source>
</evidence>
<dbReference type="Gene3D" id="2.60.40.10">
    <property type="entry name" value="Immunoglobulins"/>
    <property type="match status" value="1"/>
</dbReference>
<evidence type="ECO:0000256" key="3">
    <source>
        <dbReference type="ARBA" id="ARBA00010281"/>
    </source>
</evidence>
<feature type="compositionally biased region" description="Basic and acidic residues" evidence="9">
    <location>
        <begin position="98"/>
        <end position="107"/>
    </location>
</feature>
<comment type="pathway">
    <text evidence="2">Glycan biosynthesis; starch biosynthesis.</text>
</comment>
<dbReference type="Pfam" id="PF08323">
    <property type="entry name" value="Glyco_transf_5"/>
    <property type="match status" value="1"/>
</dbReference>